<evidence type="ECO:0000313" key="2">
    <source>
        <dbReference type="Proteomes" id="UP000789525"/>
    </source>
</evidence>
<sequence>MKTISYLRALSLFMMTGWALGSEWDEGLDGILLGEVVGPTETPYPVPNLYQALVLGPIPVESIPDRYLQAALKVHFASEIIRAVLMDAVEKIQGKKLRQLRLNQVPVALLLDMSVQVELFIEQSVASESALQSESQASVSLISEASMSTRSHRTNPTSDSTPVTSESDTPSNSEPGRSKQINTGIIVGASVGGAAIIILIGLALILCMRPRKESAPVVTPSKAPPPPTMRPTRSQPANVLGYSQYTGGSSGIVPRATPTRLYNESRPLDFPPSSGYEVPAWLSQSSDTQRRSLSASTSPSPPPVRMQGVTNQTCPLESPTPPDYMTLEGGTSSQPSNYKAAYRPANPQTSFGASRVASGSSNAGEGKSRFK</sequence>
<keyword evidence="2" id="KW-1185">Reference proteome</keyword>
<dbReference type="EMBL" id="CAJVPT010018920">
    <property type="protein sequence ID" value="CAG8637902.1"/>
    <property type="molecule type" value="Genomic_DNA"/>
</dbReference>
<protein>
    <submittedName>
        <fullName evidence="1">5999_t:CDS:1</fullName>
    </submittedName>
</protein>
<organism evidence="1 2">
    <name type="scientific">Acaulospora colombiana</name>
    <dbReference type="NCBI Taxonomy" id="27376"/>
    <lineage>
        <taxon>Eukaryota</taxon>
        <taxon>Fungi</taxon>
        <taxon>Fungi incertae sedis</taxon>
        <taxon>Mucoromycota</taxon>
        <taxon>Glomeromycotina</taxon>
        <taxon>Glomeromycetes</taxon>
        <taxon>Diversisporales</taxon>
        <taxon>Acaulosporaceae</taxon>
        <taxon>Acaulospora</taxon>
    </lineage>
</organism>
<dbReference type="Proteomes" id="UP000789525">
    <property type="component" value="Unassembled WGS sequence"/>
</dbReference>
<comment type="caution">
    <text evidence="1">The sequence shown here is derived from an EMBL/GenBank/DDBJ whole genome shotgun (WGS) entry which is preliminary data.</text>
</comment>
<evidence type="ECO:0000313" key="1">
    <source>
        <dbReference type="EMBL" id="CAG8637902.1"/>
    </source>
</evidence>
<reference evidence="1" key="1">
    <citation type="submission" date="2021-06" db="EMBL/GenBank/DDBJ databases">
        <authorList>
            <person name="Kallberg Y."/>
            <person name="Tangrot J."/>
            <person name="Rosling A."/>
        </authorList>
    </citation>
    <scope>NUCLEOTIDE SEQUENCE</scope>
    <source>
        <strain evidence="1">CL356</strain>
    </source>
</reference>
<name>A0ACA9NAC9_9GLOM</name>
<accession>A0ACA9NAC9</accession>
<gene>
    <name evidence="1" type="ORF">ACOLOM_LOCUS7847</name>
</gene>
<proteinExistence type="predicted"/>